<keyword evidence="4 10" id="KW-0498">Mitosis</keyword>
<dbReference type="GO" id="GO:0051301">
    <property type="term" value="P:cell division"/>
    <property type="evidence" value="ECO:0007669"/>
    <property type="project" value="UniProtKB-UniRule"/>
</dbReference>
<dbReference type="InterPro" id="IPR005550">
    <property type="entry name" value="Kinetochore_Ndc80"/>
</dbReference>
<keyword evidence="8 10" id="KW-0131">Cell cycle</keyword>
<feature type="domain" description="Kinetochore protein Ndc80 CH" evidence="12">
    <location>
        <begin position="78"/>
        <end position="192"/>
    </location>
</feature>
<comment type="subunit">
    <text evidence="10">Component of the NDC80 complex.</text>
</comment>
<comment type="function">
    <text evidence="10">Acts as a component of the essential kinetochore-associated NDC80 complex, which is required for chromosome segregation and spindle checkpoint activity.</text>
</comment>
<dbReference type="AlphaFoldDB" id="A0AAW1L4Z7"/>
<keyword evidence="7 10" id="KW-0539">Nucleus</keyword>
<evidence type="ECO:0000256" key="5">
    <source>
        <dbReference type="ARBA" id="ARBA00022838"/>
    </source>
</evidence>
<comment type="similarity">
    <text evidence="1 10">Belongs to the NDC80/HEC1 family.</text>
</comment>
<dbReference type="GO" id="GO:0005634">
    <property type="term" value="C:nucleus"/>
    <property type="evidence" value="ECO:0007669"/>
    <property type="project" value="UniProtKB-SubCell"/>
</dbReference>
<reference evidence="13 14" key="1">
    <citation type="journal article" date="2024" name="BMC Genomics">
        <title>De novo assembly and annotation of Popillia japonica's genome with initial clues to its potential as an invasive pest.</title>
        <authorList>
            <person name="Cucini C."/>
            <person name="Boschi S."/>
            <person name="Funari R."/>
            <person name="Cardaioli E."/>
            <person name="Iannotti N."/>
            <person name="Marturano G."/>
            <person name="Paoli F."/>
            <person name="Bruttini M."/>
            <person name="Carapelli A."/>
            <person name="Frati F."/>
            <person name="Nardi F."/>
        </authorList>
    </citation>
    <scope>NUCLEOTIDE SEQUENCE [LARGE SCALE GENOMIC DNA]</scope>
    <source>
        <strain evidence="13">DMR45628</strain>
    </source>
</reference>
<evidence type="ECO:0000256" key="11">
    <source>
        <dbReference type="SAM" id="MobiDB-lite"/>
    </source>
</evidence>
<evidence type="ECO:0000256" key="2">
    <source>
        <dbReference type="ARBA" id="ARBA00022454"/>
    </source>
</evidence>
<dbReference type="Gene3D" id="1.10.418.30">
    <property type="entry name" value="Ncd80 complex, Ncd80 subunit"/>
    <property type="match status" value="1"/>
</dbReference>
<dbReference type="InterPro" id="IPR055260">
    <property type="entry name" value="Ndc80_CH"/>
</dbReference>
<keyword evidence="5 10" id="KW-0995">Kinetochore</keyword>
<dbReference type="InterPro" id="IPR038273">
    <property type="entry name" value="Ndc80_sf"/>
</dbReference>
<dbReference type="GO" id="GO:0031262">
    <property type="term" value="C:Ndc80 complex"/>
    <property type="evidence" value="ECO:0007669"/>
    <property type="project" value="UniProtKB-UniRule"/>
</dbReference>
<evidence type="ECO:0000313" key="13">
    <source>
        <dbReference type="EMBL" id="KAK9728545.1"/>
    </source>
</evidence>
<evidence type="ECO:0000259" key="12">
    <source>
        <dbReference type="Pfam" id="PF03801"/>
    </source>
</evidence>
<feature type="compositionally biased region" description="Polar residues" evidence="11">
    <location>
        <begin position="63"/>
        <end position="73"/>
    </location>
</feature>
<dbReference type="PANTHER" id="PTHR10643">
    <property type="entry name" value="KINETOCHORE PROTEIN NDC80"/>
    <property type="match status" value="1"/>
</dbReference>
<protein>
    <recommendedName>
        <fullName evidence="10">Kinetochore protein NDC80</fullName>
    </recommendedName>
</protein>
<comment type="subcellular location">
    <subcellularLocation>
        <location evidence="10">Chromosome</location>
        <location evidence="10">Centromere</location>
        <location evidence="10">Kinetochore</location>
    </subcellularLocation>
    <subcellularLocation>
        <location evidence="10">Nucleus</location>
    </subcellularLocation>
</comment>
<evidence type="ECO:0000256" key="3">
    <source>
        <dbReference type="ARBA" id="ARBA00022618"/>
    </source>
</evidence>
<feature type="region of interest" description="Disordered" evidence="11">
    <location>
        <begin position="63"/>
        <end position="85"/>
    </location>
</feature>
<dbReference type="Proteomes" id="UP001458880">
    <property type="component" value="Unassembled WGS sequence"/>
</dbReference>
<dbReference type="Pfam" id="PF03801">
    <property type="entry name" value="Ndc80_HEC"/>
    <property type="match status" value="1"/>
</dbReference>
<keyword evidence="2 10" id="KW-0158">Chromosome</keyword>
<keyword evidence="6" id="KW-0175">Coiled coil</keyword>
<keyword evidence="3 10" id="KW-0132">Cell division</keyword>
<evidence type="ECO:0000256" key="7">
    <source>
        <dbReference type="ARBA" id="ARBA00023242"/>
    </source>
</evidence>
<feature type="compositionally biased region" description="Low complexity" evidence="11">
    <location>
        <begin position="74"/>
        <end position="83"/>
    </location>
</feature>
<evidence type="ECO:0000256" key="10">
    <source>
        <dbReference type="RuleBase" id="RU368072"/>
    </source>
</evidence>
<evidence type="ECO:0000256" key="6">
    <source>
        <dbReference type="ARBA" id="ARBA00023054"/>
    </source>
</evidence>
<evidence type="ECO:0000256" key="8">
    <source>
        <dbReference type="ARBA" id="ARBA00023306"/>
    </source>
</evidence>
<evidence type="ECO:0000256" key="4">
    <source>
        <dbReference type="ARBA" id="ARBA00022776"/>
    </source>
</evidence>
<proteinExistence type="inferred from homology"/>
<accession>A0AAW1L4Z7</accession>
<dbReference type="PANTHER" id="PTHR10643:SF2">
    <property type="entry name" value="KINETOCHORE PROTEIN NDC80 HOMOLOG"/>
    <property type="match status" value="1"/>
</dbReference>
<evidence type="ECO:0000256" key="1">
    <source>
        <dbReference type="ARBA" id="ARBA00007050"/>
    </source>
</evidence>
<evidence type="ECO:0000313" key="14">
    <source>
        <dbReference type="Proteomes" id="UP001458880"/>
    </source>
</evidence>
<keyword evidence="14" id="KW-1185">Reference proteome</keyword>
<gene>
    <name evidence="13" type="ORF">QE152_g17946</name>
</gene>
<keyword evidence="9 10" id="KW-0137">Centromere</keyword>
<dbReference type="EMBL" id="JASPKY010000169">
    <property type="protein sequence ID" value="KAK9728545.1"/>
    <property type="molecule type" value="Genomic_DNA"/>
</dbReference>
<sequence length="592" mass="68679">MSTIKRSNSSSNIPRLSRIAVRQSNANTRSRSSSTRPSGIINTNLLVSGAIGRSSSYSNLATPITRKLQPNTPSSATSSASKSFRMNDKEWQKTQSMRVKNFFFDYDPEMPPLKPLSTRVYVHSMNILFKLLDSRITITLENYKESVPEYLRSFKYKYNIKPSVMKTPTVPSSWQYILQIWLWLIDRVELLQNPDRILLPHTTDQSKLTSFYTLVNYMADSFLAYNNCGVDQDKVDMNLIENLAQIHKIDLKNDTLSDTEQGLDNQLKSLNEVKQSTIATITEISKELQEIKESNAIRIQNMYDQRNNLICNTKEHSIKCRNLHSNLNECLEKKQRLESVLSTQTCTKGEIKLLNDEINKVRNIEHQNQQCLQGQAEMIDDYTYKINQQKREIQAMIHRTNNKLAVLTCKADELKGLQMPKNINCSGFEKEVDAFSDKLNTADLLLKSKLEHWNILLQKKHQEEIMNKLMEEEITAKMNQLLATEQEHIQLYNRRKEYLYDQIRKVHMEIIKKESALEEIIAQMPDVNAMKENCEASLNRCLNLKRHQQETMVQTSKFFIFLHHKLKDTVNEHVNMTNNLNSVIETCLSALE</sequence>
<evidence type="ECO:0000256" key="9">
    <source>
        <dbReference type="ARBA" id="ARBA00023328"/>
    </source>
</evidence>
<name>A0AAW1L4Z7_POPJA</name>
<organism evidence="13 14">
    <name type="scientific">Popillia japonica</name>
    <name type="common">Japanese beetle</name>
    <dbReference type="NCBI Taxonomy" id="7064"/>
    <lineage>
        <taxon>Eukaryota</taxon>
        <taxon>Metazoa</taxon>
        <taxon>Ecdysozoa</taxon>
        <taxon>Arthropoda</taxon>
        <taxon>Hexapoda</taxon>
        <taxon>Insecta</taxon>
        <taxon>Pterygota</taxon>
        <taxon>Neoptera</taxon>
        <taxon>Endopterygota</taxon>
        <taxon>Coleoptera</taxon>
        <taxon>Polyphaga</taxon>
        <taxon>Scarabaeiformia</taxon>
        <taxon>Scarabaeidae</taxon>
        <taxon>Rutelinae</taxon>
        <taxon>Popillia</taxon>
    </lineage>
</organism>
<dbReference type="GO" id="GO:0051315">
    <property type="term" value="P:attachment of mitotic spindle microtubules to kinetochore"/>
    <property type="evidence" value="ECO:0007669"/>
    <property type="project" value="UniProtKB-UniRule"/>
</dbReference>
<comment type="caution">
    <text evidence="13">The sequence shown here is derived from an EMBL/GenBank/DDBJ whole genome shotgun (WGS) entry which is preliminary data.</text>
</comment>